<sequence>MENNISSNGDSSKLPNKKNLIIMGVILVVVIVGVVIMLNARQSDTQSAVEGCKVGDRFSQMTGEPCSGDVGDLQIPCKEGDLYNIVTGEPCAEGN</sequence>
<evidence type="ECO:0000313" key="2">
    <source>
        <dbReference type="EMBL" id="OGI67974.1"/>
    </source>
</evidence>
<dbReference type="EMBL" id="MFTS01000007">
    <property type="protein sequence ID" value="OGI67974.1"/>
    <property type="molecule type" value="Genomic_DNA"/>
</dbReference>
<evidence type="ECO:0000256" key="1">
    <source>
        <dbReference type="SAM" id="Phobius"/>
    </source>
</evidence>
<protein>
    <submittedName>
        <fullName evidence="2">Uncharacterized protein</fullName>
    </submittedName>
</protein>
<dbReference type="Proteomes" id="UP000178235">
    <property type="component" value="Unassembled WGS sequence"/>
</dbReference>
<comment type="caution">
    <text evidence="2">The sequence shown here is derived from an EMBL/GenBank/DDBJ whole genome shotgun (WGS) entry which is preliminary data.</text>
</comment>
<dbReference type="AlphaFoldDB" id="A0A1F6VEE8"/>
<proteinExistence type="predicted"/>
<gene>
    <name evidence="2" type="ORF">A2738_03965</name>
</gene>
<name>A0A1F6VEE8_9BACT</name>
<keyword evidence="1" id="KW-0812">Transmembrane</keyword>
<reference evidence="2 3" key="1">
    <citation type="journal article" date="2016" name="Nat. Commun.">
        <title>Thousands of microbial genomes shed light on interconnected biogeochemical processes in an aquifer system.</title>
        <authorList>
            <person name="Anantharaman K."/>
            <person name="Brown C.T."/>
            <person name="Hug L.A."/>
            <person name="Sharon I."/>
            <person name="Castelle C.J."/>
            <person name="Probst A.J."/>
            <person name="Thomas B.C."/>
            <person name="Singh A."/>
            <person name="Wilkins M.J."/>
            <person name="Karaoz U."/>
            <person name="Brodie E.L."/>
            <person name="Williams K.H."/>
            <person name="Hubbard S.S."/>
            <person name="Banfield J.F."/>
        </authorList>
    </citation>
    <scope>NUCLEOTIDE SEQUENCE [LARGE SCALE GENOMIC DNA]</scope>
</reference>
<keyword evidence="1" id="KW-0472">Membrane</keyword>
<keyword evidence="1" id="KW-1133">Transmembrane helix</keyword>
<feature type="transmembrane region" description="Helical" evidence="1">
    <location>
        <begin position="20"/>
        <end position="38"/>
    </location>
</feature>
<accession>A0A1F6VEE8</accession>
<evidence type="ECO:0000313" key="3">
    <source>
        <dbReference type="Proteomes" id="UP000178235"/>
    </source>
</evidence>
<organism evidence="2 3">
    <name type="scientific">Candidatus Nomurabacteria bacterium RIFCSPHIGHO2_01_FULL_42_15</name>
    <dbReference type="NCBI Taxonomy" id="1801742"/>
    <lineage>
        <taxon>Bacteria</taxon>
        <taxon>Candidatus Nomuraibacteriota</taxon>
    </lineage>
</organism>